<evidence type="ECO:0000313" key="3">
    <source>
        <dbReference type="Proteomes" id="UP000750711"/>
    </source>
</evidence>
<evidence type="ECO:0000313" key="2">
    <source>
        <dbReference type="EMBL" id="KAH0551568.1"/>
    </source>
</evidence>
<dbReference type="PANTHER" id="PTHR45847">
    <property type="entry name" value="FATTY ACID AMIDE HYDROLASE"/>
    <property type="match status" value="1"/>
</dbReference>
<organism evidence="2 3">
    <name type="scientific">Trichoglossum hirsutum</name>
    <dbReference type="NCBI Taxonomy" id="265104"/>
    <lineage>
        <taxon>Eukaryota</taxon>
        <taxon>Fungi</taxon>
        <taxon>Dikarya</taxon>
        <taxon>Ascomycota</taxon>
        <taxon>Pezizomycotina</taxon>
        <taxon>Geoglossomycetes</taxon>
        <taxon>Geoglossales</taxon>
        <taxon>Geoglossaceae</taxon>
        <taxon>Trichoglossum</taxon>
    </lineage>
</organism>
<dbReference type="EMBL" id="JAGHQM010001923">
    <property type="protein sequence ID" value="KAH0551568.1"/>
    <property type="molecule type" value="Genomic_DNA"/>
</dbReference>
<dbReference type="PANTHER" id="PTHR45847:SF6">
    <property type="entry name" value="FATTY ACID AMIDE HYDROLASE"/>
    <property type="match status" value="1"/>
</dbReference>
<dbReference type="SUPFAM" id="SSF75304">
    <property type="entry name" value="Amidase signature (AS) enzymes"/>
    <property type="match status" value="1"/>
</dbReference>
<keyword evidence="3" id="KW-1185">Reference proteome</keyword>
<dbReference type="Proteomes" id="UP000750711">
    <property type="component" value="Unassembled WGS sequence"/>
</dbReference>
<reference evidence="2" key="1">
    <citation type="submission" date="2021-03" db="EMBL/GenBank/DDBJ databases">
        <title>Comparative genomics and phylogenomic investigation of the class Geoglossomycetes provide insights into ecological specialization and systematics.</title>
        <authorList>
            <person name="Melie T."/>
            <person name="Pirro S."/>
            <person name="Miller A.N."/>
            <person name="Quandt A."/>
        </authorList>
    </citation>
    <scope>NUCLEOTIDE SEQUENCE</scope>
    <source>
        <strain evidence="2">CAQ_001_2017</strain>
    </source>
</reference>
<accession>A0A9P8IG54</accession>
<dbReference type="Pfam" id="PF01425">
    <property type="entry name" value="Amidase"/>
    <property type="match status" value="1"/>
</dbReference>
<dbReference type="GO" id="GO:0017064">
    <property type="term" value="F:fatty acid amide hydrolase activity"/>
    <property type="evidence" value="ECO:0007669"/>
    <property type="project" value="TreeGrafter"/>
</dbReference>
<dbReference type="GO" id="GO:0009062">
    <property type="term" value="P:fatty acid catabolic process"/>
    <property type="evidence" value="ECO:0007669"/>
    <property type="project" value="TreeGrafter"/>
</dbReference>
<comment type="caution">
    <text evidence="2">The sequence shown here is derived from an EMBL/GenBank/DDBJ whole genome shotgun (WGS) entry which is preliminary data.</text>
</comment>
<sequence length="141" mass="15365">MAVRSKWKQLERNSRIATLPAPYLSPISILDRTILGKPIEDLVQDVHKNVFKPVDILRAYGKVAVKAQEKTNCLTEIMIAEAEEWAESEVDLKGPLAGIPVSLKDTVIVGGFDASVGYSSNTGKPHPEDGSLVRLLKDAGK</sequence>
<evidence type="ECO:0000259" key="1">
    <source>
        <dbReference type="Pfam" id="PF01425"/>
    </source>
</evidence>
<gene>
    <name evidence="2" type="ORF">GP486_007214</name>
</gene>
<proteinExistence type="predicted"/>
<dbReference type="Gene3D" id="3.90.1300.10">
    <property type="entry name" value="Amidase signature (AS) domain"/>
    <property type="match status" value="1"/>
</dbReference>
<dbReference type="InterPro" id="IPR036928">
    <property type="entry name" value="AS_sf"/>
</dbReference>
<feature type="domain" description="Amidase" evidence="1">
    <location>
        <begin position="55"/>
        <end position="140"/>
    </location>
</feature>
<dbReference type="AlphaFoldDB" id="A0A9P8IG54"/>
<name>A0A9P8IG54_9PEZI</name>
<protein>
    <recommendedName>
        <fullName evidence="1">Amidase domain-containing protein</fullName>
    </recommendedName>
</protein>
<dbReference type="InterPro" id="IPR052096">
    <property type="entry name" value="Endocannabinoid_amidase"/>
</dbReference>
<dbReference type="InterPro" id="IPR023631">
    <property type="entry name" value="Amidase_dom"/>
</dbReference>
<dbReference type="GO" id="GO:0004040">
    <property type="term" value="F:amidase activity"/>
    <property type="evidence" value="ECO:0007669"/>
    <property type="project" value="TreeGrafter"/>
</dbReference>